<reference evidence="1 2" key="1">
    <citation type="journal article" date="2019" name="Mol. Biol. Evol.">
        <title>Blast fungal genomes show frequent chromosomal changes, gene gains and losses, and effector gene turnover.</title>
        <authorList>
            <person name="Gomez Luciano L.B."/>
            <person name="Jason Tsai I."/>
            <person name="Chuma I."/>
            <person name="Tosa Y."/>
            <person name="Chen Y.H."/>
            <person name="Li J.Y."/>
            <person name="Li M.Y."/>
            <person name="Jade Lu M.Y."/>
            <person name="Nakayashiki H."/>
            <person name="Li W.H."/>
        </authorList>
    </citation>
    <scope>NUCLEOTIDE SEQUENCE [LARGE SCALE GENOMIC DNA]</scope>
    <source>
        <strain evidence="1">MZ5-1-6</strain>
    </source>
</reference>
<evidence type="ECO:0000313" key="2">
    <source>
        <dbReference type="Proteomes" id="UP000294847"/>
    </source>
</evidence>
<proteinExistence type="predicted"/>
<protein>
    <submittedName>
        <fullName evidence="1">Uncharacterized protein</fullName>
    </submittedName>
</protein>
<dbReference type="VEuPathDB" id="FungiDB:M_BR32_EuGene_00018741"/>
<accession>A0A4P7NMA8</accession>
<dbReference type="PANTHER" id="PTHR38850">
    <property type="entry name" value="CERATO-PLATANIN"/>
    <property type="match status" value="1"/>
</dbReference>
<gene>
    <name evidence="1" type="ORF">PoMZ_12038</name>
</gene>
<dbReference type="PANTHER" id="PTHR38850:SF2">
    <property type="entry name" value="CERATO-PLATANIN"/>
    <property type="match status" value="1"/>
</dbReference>
<organism evidence="1 2">
    <name type="scientific">Pyricularia oryzae</name>
    <name type="common">Rice blast fungus</name>
    <name type="synonym">Magnaporthe oryzae</name>
    <dbReference type="NCBI Taxonomy" id="318829"/>
    <lineage>
        <taxon>Eukaryota</taxon>
        <taxon>Fungi</taxon>
        <taxon>Dikarya</taxon>
        <taxon>Ascomycota</taxon>
        <taxon>Pezizomycotina</taxon>
        <taxon>Sordariomycetes</taxon>
        <taxon>Sordariomycetidae</taxon>
        <taxon>Magnaporthales</taxon>
        <taxon>Pyriculariaceae</taxon>
        <taxon>Pyricularia</taxon>
    </lineage>
</organism>
<dbReference type="AlphaFoldDB" id="A0A4P7NMA8"/>
<sequence length="274" mass="29438">MRRPALLSPRSLITTICATTAAFFSTTATALTEGTVWATPHSQYSSSVGVLGCKVNTNRIAYWPGVVDCDKICISLSYESRSVNLLRVDTSEGAYDVSYDAWNYLITGEGARQKPTAGGAVAMEYREAPADACKSLIHTPGNKLPLSASNSMNFLASCLEQPNSWVAKNYVLYNVLDPICSWGNDETCTLNWPTENQAKCKSGLGTPSVLSNQPVYNIEYPTGKTVLASNGSVVESPPDDNAATINQSPGRSAIVFALFATASTWLFPTILDLL</sequence>
<name>A0A4P7NMA8_PYROR</name>
<evidence type="ECO:0000313" key="1">
    <source>
        <dbReference type="EMBL" id="QBZ63142.1"/>
    </source>
</evidence>
<dbReference type="EMBL" id="CP034208">
    <property type="protein sequence ID" value="QBZ63142.1"/>
    <property type="molecule type" value="Genomic_DNA"/>
</dbReference>
<dbReference type="Proteomes" id="UP000294847">
    <property type="component" value="Chromosome 5"/>
</dbReference>